<dbReference type="PANTHER" id="PTHR46796:SF6">
    <property type="entry name" value="ARAC SUBFAMILY"/>
    <property type="match status" value="1"/>
</dbReference>
<dbReference type="InterPro" id="IPR035418">
    <property type="entry name" value="AraC-bd_2"/>
</dbReference>
<dbReference type="GO" id="GO:0043565">
    <property type="term" value="F:sequence-specific DNA binding"/>
    <property type="evidence" value="ECO:0007669"/>
    <property type="project" value="InterPro"/>
</dbReference>
<dbReference type="PANTHER" id="PTHR46796">
    <property type="entry name" value="HTH-TYPE TRANSCRIPTIONAL ACTIVATOR RHAS-RELATED"/>
    <property type="match status" value="1"/>
</dbReference>
<dbReference type="SUPFAM" id="SSF46689">
    <property type="entry name" value="Homeodomain-like"/>
    <property type="match status" value="1"/>
</dbReference>
<dbReference type="InterPro" id="IPR037923">
    <property type="entry name" value="HTH-like"/>
</dbReference>
<dbReference type="PROSITE" id="PS01124">
    <property type="entry name" value="HTH_ARAC_FAMILY_2"/>
    <property type="match status" value="1"/>
</dbReference>
<evidence type="ECO:0000313" key="6">
    <source>
        <dbReference type="Proteomes" id="UP000236745"/>
    </source>
</evidence>
<dbReference type="SMART" id="SM00342">
    <property type="entry name" value="HTH_ARAC"/>
    <property type="match status" value="1"/>
</dbReference>
<reference evidence="5 6" key="1">
    <citation type="submission" date="2016-10" db="EMBL/GenBank/DDBJ databases">
        <authorList>
            <person name="de Groot N.N."/>
        </authorList>
    </citation>
    <scope>NUCLEOTIDE SEQUENCE [LARGE SCALE GENOMIC DNA]</scope>
    <source>
        <strain evidence="5 6">DSM 22012</strain>
    </source>
</reference>
<evidence type="ECO:0000259" key="4">
    <source>
        <dbReference type="PROSITE" id="PS01124"/>
    </source>
</evidence>
<proteinExistence type="predicted"/>
<sequence length="320" mass="36321">MTLFLSLFDQEIKDVSALEIYNFLRNNKFSDYRLIRSDSVSSGSSVRYKDLGPLQIAEYTNGCATEERILILKEAYHLQLILGGQSSVIFDGETIELGPGDSVMLSSGTKYMQTYSPGSNHLSVRIPLDFLHQSAREFGYFPAGAPIRFVPYCVNVLKQGAIRHILRDILELKASATSERAQLYYAKLLCHGILQSHQSDICLNNRVTRSEHRHIAQVRGYVLDNITDDINIQALASLCRISRKSLYNLFERETGLTPSLYIRQLKLEIIYAELSGDLDNIRNVTEVAMKYGFTNLGRFSAQYRDHIGELPSETLRRQSH</sequence>
<feature type="domain" description="HTH araC/xylS-type" evidence="4">
    <location>
        <begin position="216"/>
        <end position="317"/>
    </location>
</feature>
<keyword evidence="3" id="KW-0804">Transcription</keyword>
<accession>A0A1H5WJK0</accession>
<evidence type="ECO:0000256" key="2">
    <source>
        <dbReference type="ARBA" id="ARBA00023125"/>
    </source>
</evidence>
<keyword evidence="6" id="KW-1185">Reference proteome</keyword>
<gene>
    <name evidence="5" type="ORF">SAMN05444390_1011069</name>
</gene>
<organism evidence="5 6">
    <name type="scientific">Marinobacterium lutimaris</name>
    <dbReference type="NCBI Taxonomy" id="568106"/>
    <lineage>
        <taxon>Bacteria</taxon>
        <taxon>Pseudomonadati</taxon>
        <taxon>Pseudomonadota</taxon>
        <taxon>Gammaproteobacteria</taxon>
        <taxon>Oceanospirillales</taxon>
        <taxon>Oceanospirillaceae</taxon>
        <taxon>Marinobacterium</taxon>
    </lineage>
</organism>
<dbReference type="GO" id="GO:0003700">
    <property type="term" value="F:DNA-binding transcription factor activity"/>
    <property type="evidence" value="ECO:0007669"/>
    <property type="project" value="InterPro"/>
</dbReference>
<dbReference type="Proteomes" id="UP000236745">
    <property type="component" value="Unassembled WGS sequence"/>
</dbReference>
<evidence type="ECO:0000256" key="1">
    <source>
        <dbReference type="ARBA" id="ARBA00023015"/>
    </source>
</evidence>
<dbReference type="Pfam" id="PF12833">
    <property type="entry name" value="HTH_18"/>
    <property type="match status" value="1"/>
</dbReference>
<name>A0A1H5WJK0_9GAMM</name>
<keyword evidence="2 5" id="KW-0238">DNA-binding</keyword>
<evidence type="ECO:0000256" key="3">
    <source>
        <dbReference type="ARBA" id="ARBA00023163"/>
    </source>
</evidence>
<dbReference type="InterPro" id="IPR018060">
    <property type="entry name" value="HTH_AraC"/>
</dbReference>
<dbReference type="AlphaFoldDB" id="A0A1H5WJK0"/>
<protein>
    <submittedName>
        <fullName evidence="5">AraC-type DNA-binding protein</fullName>
    </submittedName>
</protein>
<evidence type="ECO:0000313" key="5">
    <source>
        <dbReference type="EMBL" id="SEF99523.1"/>
    </source>
</evidence>
<dbReference type="EMBL" id="FNVQ01000001">
    <property type="protein sequence ID" value="SEF99523.1"/>
    <property type="molecule type" value="Genomic_DNA"/>
</dbReference>
<dbReference type="SUPFAM" id="SSF51215">
    <property type="entry name" value="Regulatory protein AraC"/>
    <property type="match status" value="1"/>
</dbReference>
<dbReference type="Pfam" id="PF14525">
    <property type="entry name" value="AraC_binding_2"/>
    <property type="match status" value="1"/>
</dbReference>
<dbReference type="Gene3D" id="1.10.10.60">
    <property type="entry name" value="Homeodomain-like"/>
    <property type="match status" value="1"/>
</dbReference>
<keyword evidence="1" id="KW-0805">Transcription regulation</keyword>
<dbReference type="InterPro" id="IPR050204">
    <property type="entry name" value="AraC_XylS_family_regulators"/>
</dbReference>
<dbReference type="InterPro" id="IPR009057">
    <property type="entry name" value="Homeodomain-like_sf"/>
</dbReference>